<dbReference type="Gene3D" id="2.60.300.12">
    <property type="entry name" value="HesB-like domain"/>
    <property type="match status" value="1"/>
</dbReference>
<reference evidence="1 2" key="1">
    <citation type="journal article" date="2016" name="BMC Genomics">
        <title>Comparative genomics reveals Cyclospora cayetanensis possesses coccidia-like metabolism and invasion components but unique surface antigens.</title>
        <authorList>
            <person name="Liu S."/>
            <person name="Wang L."/>
            <person name="Zheng H."/>
            <person name="Xu Z."/>
            <person name="Roellig D.M."/>
            <person name="Li N."/>
            <person name="Frace M.A."/>
            <person name="Tang K."/>
            <person name="Arrowood M.J."/>
            <person name="Moss D.M."/>
            <person name="Zhang L."/>
            <person name="Feng Y."/>
            <person name="Xiao L."/>
        </authorList>
    </citation>
    <scope>NUCLEOTIDE SEQUENCE [LARGE SCALE GENOMIC DNA]</scope>
    <source>
        <strain evidence="1 2">CHN_HEN01</strain>
    </source>
</reference>
<dbReference type="PANTHER" id="PTHR10072:SF41">
    <property type="entry name" value="IRON-SULFUR CLUSTER ASSEMBLY 1 HOMOLOG, MITOCHONDRIAL"/>
    <property type="match status" value="1"/>
</dbReference>
<dbReference type="Proteomes" id="UP000095192">
    <property type="component" value="Unassembled WGS sequence"/>
</dbReference>
<evidence type="ECO:0000313" key="1">
    <source>
        <dbReference type="EMBL" id="OEH78524.1"/>
    </source>
</evidence>
<accession>A0A1D3D4Z1</accession>
<organism evidence="1 2">
    <name type="scientific">Cyclospora cayetanensis</name>
    <dbReference type="NCBI Taxonomy" id="88456"/>
    <lineage>
        <taxon>Eukaryota</taxon>
        <taxon>Sar</taxon>
        <taxon>Alveolata</taxon>
        <taxon>Apicomplexa</taxon>
        <taxon>Conoidasida</taxon>
        <taxon>Coccidia</taxon>
        <taxon>Eucoccidiorida</taxon>
        <taxon>Eimeriorina</taxon>
        <taxon>Eimeriidae</taxon>
        <taxon>Cyclospora</taxon>
    </lineage>
</organism>
<dbReference type="GO" id="GO:0051537">
    <property type="term" value="F:2 iron, 2 sulfur cluster binding"/>
    <property type="evidence" value="ECO:0007669"/>
    <property type="project" value="TreeGrafter"/>
</dbReference>
<dbReference type="VEuPathDB" id="ToxoDB:LOC34622663"/>
<dbReference type="SUPFAM" id="SSF89360">
    <property type="entry name" value="HesB-like domain"/>
    <property type="match status" value="1"/>
</dbReference>
<evidence type="ECO:0000313" key="2">
    <source>
        <dbReference type="Proteomes" id="UP000095192"/>
    </source>
</evidence>
<dbReference type="GO" id="GO:0016226">
    <property type="term" value="P:iron-sulfur cluster assembly"/>
    <property type="evidence" value="ECO:0007669"/>
    <property type="project" value="TreeGrafter"/>
</dbReference>
<comment type="caution">
    <text evidence="1">The sequence shown here is derived from an EMBL/GenBank/DDBJ whole genome shotgun (WGS) entry which is preliminary data.</text>
</comment>
<dbReference type="AlphaFoldDB" id="A0A1D3D4Z1"/>
<name>A0A1D3D4Z1_9EIME</name>
<dbReference type="GO" id="GO:0005739">
    <property type="term" value="C:mitochondrion"/>
    <property type="evidence" value="ECO:0007669"/>
    <property type="project" value="TreeGrafter"/>
</dbReference>
<dbReference type="OrthoDB" id="333486at2759"/>
<gene>
    <name evidence="1" type="ORF">cyc_06520</name>
</gene>
<protein>
    <submittedName>
        <fullName evidence="1">Iron-sulfur cluster assembly accessory</fullName>
    </submittedName>
</protein>
<keyword evidence="2" id="KW-1185">Reference proteome</keyword>
<dbReference type="GeneID" id="34622663"/>
<dbReference type="PROSITE" id="PS01152">
    <property type="entry name" value="HESB"/>
    <property type="match status" value="1"/>
</dbReference>
<dbReference type="InterPro" id="IPR017870">
    <property type="entry name" value="FeS_cluster_insertion_CS"/>
</dbReference>
<sequence length="324" mass="34707">MLLGRPLRHLAEARVCRRPLARAPEGPPARLRAFAPVFHSSFERPRDAAMQRAAHFQQMAGKPSLDGPSKTSLGPGESLGALCGPSATTSITNHSGDCSAAFLEFAEVYPPQSRRRGLQGPPRSSGHDEGASASGDHRDVKELPHKKAASPLIAADKNARATRRSRELPPLLSATEAAVAHIKELVEGYNRCLEQAEARGAEPQPRASGIRISLKRQGCSGMAYDVALYAEGALGGDSDPKTVSRGEAKSSSEPLEEAPTRRGKDWRVDEVVKVGEVEIRVAADAVMLLVGTQVDFVDEEVQTGFVFNNPNQKHSCGCGKSFMV</sequence>
<dbReference type="InterPro" id="IPR035903">
    <property type="entry name" value="HesB-like_dom_sf"/>
</dbReference>
<dbReference type="EMBL" id="JROU02000702">
    <property type="protein sequence ID" value="OEH78524.1"/>
    <property type="molecule type" value="Genomic_DNA"/>
</dbReference>
<dbReference type="InterPro" id="IPR050322">
    <property type="entry name" value="Fe-S_cluster_asmbl/transfer"/>
</dbReference>
<dbReference type="PANTHER" id="PTHR10072">
    <property type="entry name" value="IRON-SULFUR CLUSTER ASSEMBLY PROTEIN"/>
    <property type="match status" value="1"/>
</dbReference>
<dbReference type="VEuPathDB" id="ToxoDB:cyc_06520"/>
<proteinExistence type="predicted"/>